<dbReference type="NCBIfam" id="TIGR01414">
    <property type="entry name" value="autotrans_barl"/>
    <property type="match status" value="1"/>
</dbReference>
<dbReference type="PANTHER" id="PTHR35037:SF3">
    <property type="entry name" value="C-TERMINAL REGION OF AIDA-LIKE PROTEIN"/>
    <property type="match status" value="1"/>
</dbReference>
<dbReference type="SUPFAM" id="SSF51126">
    <property type="entry name" value="Pectin lyase-like"/>
    <property type="match status" value="1"/>
</dbReference>
<feature type="signal peptide" evidence="3">
    <location>
        <begin position="1"/>
        <end position="30"/>
    </location>
</feature>
<dbReference type="Proteomes" id="UP000094412">
    <property type="component" value="Unassembled WGS sequence"/>
</dbReference>
<dbReference type="InterPro" id="IPR013425">
    <property type="entry name" value="Autotrns_rpt"/>
</dbReference>
<dbReference type="InterPro" id="IPR051551">
    <property type="entry name" value="Autotransporter_adhesion"/>
</dbReference>
<evidence type="ECO:0000313" key="5">
    <source>
        <dbReference type="EMBL" id="OCX18901.1"/>
    </source>
</evidence>
<dbReference type="NCBIfam" id="TIGR02601">
    <property type="entry name" value="autotrns_rpt"/>
    <property type="match status" value="3"/>
</dbReference>
<dbReference type="SMART" id="SM00869">
    <property type="entry name" value="Autotransporter"/>
    <property type="match status" value="1"/>
</dbReference>
<dbReference type="STRING" id="1566387.QV13_11825"/>
<keyword evidence="1 3" id="KW-0732">Signal</keyword>
<gene>
    <name evidence="5" type="ORF">QV13_11825</name>
</gene>
<dbReference type="PROSITE" id="PS51208">
    <property type="entry name" value="AUTOTRANSPORTER"/>
    <property type="match status" value="1"/>
</dbReference>
<dbReference type="InterPro" id="IPR005546">
    <property type="entry name" value="Autotransporte_beta"/>
</dbReference>
<evidence type="ECO:0000313" key="6">
    <source>
        <dbReference type="Proteomes" id="UP000094412"/>
    </source>
</evidence>
<keyword evidence="6" id="KW-1185">Reference proteome</keyword>
<feature type="region of interest" description="Disordered" evidence="2">
    <location>
        <begin position="540"/>
        <end position="592"/>
    </location>
</feature>
<dbReference type="PANTHER" id="PTHR35037">
    <property type="entry name" value="C-TERMINAL REGION OF AIDA-LIKE PROTEIN"/>
    <property type="match status" value="1"/>
</dbReference>
<dbReference type="AlphaFoldDB" id="A0A1C2DVW0"/>
<feature type="compositionally biased region" description="Gly residues" evidence="2">
    <location>
        <begin position="546"/>
        <end position="588"/>
    </location>
</feature>
<dbReference type="Gene3D" id="2.40.128.130">
    <property type="entry name" value="Autotransporter beta-domain"/>
    <property type="match status" value="1"/>
</dbReference>
<dbReference type="Pfam" id="PF03797">
    <property type="entry name" value="Autotransporter"/>
    <property type="match status" value="1"/>
</dbReference>
<dbReference type="Pfam" id="PF12951">
    <property type="entry name" value="PATR"/>
    <property type="match status" value="3"/>
</dbReference>
<dbReference type="RefSeq" id="WP_051504913.1">
    <property type="nucleotide sequence ID" value="NZ_MDEO01000031.1"/>
</dbReference>
<name>A0A1C2DVW0_9HYPH</name>
<feature type="domain" description="Autotransporter" evidence="4">
    <location>
        <begin position="711"/>
        <end position="987"/>
    </location>
</feature>
<comment type="caution">
    <text evidence="5">The sequence shown here is derived from an EMBL/GenBank/DDBJ whole genome shotgun (WGS) entry which is preliminary data.</text>
</comment>
<dbReference type="GO" id="GO:0019867">
    <property type="term" value="C:outer membrane"/>
    <property type="evidence" value="ECO:0007669"/>
    <property type="project" value="InterPro"/>
</dbReference>
<reference evidence="5 6" key="1">
    <citation type="submission" date="2016-08" db="EMBL/GenBank/DDBJ databases">
        <title>Whole genome sequence of Mesorhizobium sp. strain UASWS1009 isolated from industrial sewage.</title>
        <authorList>
            <person name="Crovadore J."/>
            <person name="Calmin G."/>
            <person name="Chablais R."/>
            <person name="Cochard B."/>
            <person name="Lefort F."/>
        </authorList>
    </citation>
    <scope>NUCLEOTIDE SEQUENCE [LARGE SCALE GENOMIC DNA]</scope>
    <source>
        <strain evidence="5 6">UASWS1009</strain>
    </source>
</reference>
<proteinExistence type="predicted"/>
<organism evidence="5 6">
    <name type="scientific">Mesorhizobium hungaricum</name>
    <dbReference type="NCBI Taxonomy" id="1566387"/>
    <lineage>
        <taxon>Bacteria</taxon>
        <taxon>Pseudomonadati</taxon>
        <taxon>Pseudomonadota</taxon>
        <taxon>Alphaproteobacteria</taxon>
        <taxon>Hyphomicrobiales</taxon>
        <taxon>Phyllobacteriaceae</taxon>
        <taxon>Mesorhizobium</taxon>
    </lineage>
</organism>
<evidence type="ECO:0000256" key="2">
    <source>
        <dbReference type="SAM" id="MobiDB-lite"/>
    </source>
</evidence>
<dbReference type="InterPro" id="IPR036709">
    <property type="entry name" value="Autotransporte_beta_dom_sf"/>
</dbReference>
<dbReference type="SUPFAM" id="SSF103515">
    <property type="entry name" value="Autotransporter"/>
    <property type="match status" value="1"/>
</dbReference>
<dbReference type="EMBL" id="MDEO01000031">
    <property type="protein sequence ID" value="OCX18901.1"/>
    <property type="molecule type" value="Genomic_DNA"/>
</dbReference>
<protein>
    <recommendedName>
        <fullName evidence="4">Autotransporter domain-containing protein</fullName>
    </recommendedName>
</protein>
<accession>A0A1C2DVW0</accession>
<dbReference type="InterPro" id="IPR006315">
    <property type="entry name" value="OM_autotransptr_brl_dom"/>
</dbReference>
<evidence type="ECO:0000256" key="1">
    <source>
        <dbReference type="ARBA" id="ARBA00022729"/>
    </source>
</evidence>
<evidence type="ECO:0000256" key="3">
    <source>
        <dbReference type="SAM" id="SignalP"/>
    </source>
</evidence>
<feature type="chain" id="PRO_5008659743" description="Autotransporter domain-containing protein" evidence="3">
    <location>
        <begin position="31"/>
        <end position="987"/>
    </location>
</feature>
<evidence type="ECO:0000259" key="4">
    <source>
        <dbReference type="PROSITE" id="PS51208"/>
    </source>
</evidence>
<sequence length="987" mass="99229">MIGPNKIAGYLLASTALAAASMGMCLQAYAETITYSSGEVRSAPIDTNAGNVVLDASNSTIAVQSGPITGSNGIEKIGFGQLLLSGINTYTGETRVRGWGQLQLATPQALGSGSLSFADGGGILFLKGGELHLQSLTQADNAGTSIVSVMPNETLHLIADSGGFMGRVGAGHDSSLRFSGGGTIEIDAAAFVGENSLTAIYNSTLRLGRNSGFGTSTSRGRLYLYDSGRYDLNGNDGVTALVLDGAGTITNSAAETTSQVVVRSRGDFTGHIEDSAGRVELIKQGVGTLTLSGASTYSGGTDFRGGVIRIENANALGTGTVTMADATTLDFASGIELRNTVNLTGVAKFLVASGSAEHAGMIVEDGGAFGIHKTGAGKLIFSDVAAYTASTVVSAGTLSVNGSIASSSRVTVNAGATLAGTGSVSSTYLDSGATISPGNSIGTLTVAGDLSLAPGSTYLVEIAGNGASDRIVTSGLASVDGAKVEVTALDPETSYKNGQTYTILTAAGGVTGKFDPTVLSHSAFLDATVVEKPNTADLKIALKGSNPGGNPGGSPGGDPGGDPGGNPGGDPGGSPGGDPGGNPGGDPGGKLVFGTVADTFNRKQAAGALDSLEQSGPSLALYNKLLPLSANEARSAFDGLSGEVHASTVTGLIEDSRLIRDAINDRLRSAFETVGAAPLPLMGYGEAAEGNAALEATASIAPAGSATASASSGERYGAWSSAFGSWGSSDSDGNAAKLSRSTGGFVTGIDGLVTDDWRLGFLAGYSHSSFKVDDRRSSASSDNYHLGAYGGTQWGALSLRSGLAYTWSNIDSGRQVSLPGFTDSLSSSHRAGTTQIFGELGYGMKAGNVAFEPFANLAYVNVHTSGFTEKGGAAALAVRGGSNAVTFTTFGIRASTDFDLGAVKTTARGMFGWRHGFGDVTPTITQAFAGSSAFTIAGVPIARDSTALEAGLDVALTPTATLGISYQGQLAANARDHGVRADLNVSF</sequence>
<dbReference type="InterPro" id="IPR011050">
    <property type="entry name" value="Pectin_lyase_fold/virulence"/>
</dbReference>